<protein>
    <recommendedName>
        <fullName evidence="5">Methyltransferase</fullName>
    </recommendedName>
</protein>
<dbReference type="Gene3D" id="6.20.50.110">
    <property type="entry name" value="Methyltransferase, zinc-binding domain"/>
    <property type="match status" value="1"/>
</dbReference>
<dbReference type="InterPro" id="IPR013630">
    <property type="entry name" value="Methyltransf_Zn-bd_dom_put"/>
</dbReference>
<dbReference type="InterPro" id="IPR038576">
    <property type="entry name" value="Methyltransf_Zn-bd_dom_put_sf"/>
</dbReference>
<gene>
    <name evidence="3" type="ORF">COV31_00190</name>
</gene>
<dbReference type="Proteomes" id="UP000230232">
    <property type="component" value="Unassembled WGS sequence"/>
</dbReference>
<evidence type="ECO:0000259" key="1">
    <source>
        <dbReference type="Pfam" id="PF08421"/>
    </source>
</evidence>
<accession>A0A2H0R6H9</accession>
<dbReference type="SUPFAM" id="SSF53335">
    <property type="entry name" value="S-adenosyl-L-methionine-dependent methyltransferases"/>
    <property type="match status" value="1"/>
</dbReference>
<feature type="domain" description="Methyltransferase putative zinc binding" evidence="1">
    <location>
        <begin position="9"/>
        <end position="67"/>
    </location>
</feature>
<dbReference type="Pfam" id="PF08421">
    <property type="entry name" value="Methyltransf_13"/>
    <property type="match status" value="1"/>
</dbReference>
<dbReference type="Gene3D" id="3.40.50.150">
    <property type="entry name" value="Vaccinia Virus protein VP39"/>
    <property type="match status" value="1"/>
</dbReference>
<sequence length="411" mass="46840">MKIKKIKSCRICKSHNLATFLIFKPMPKPNGFLKKPIKETNYPLEVSRCANCGLLQLNYVINAPEMFEHYLYMTAMSKTMNTHLRGMAKDITKRFDLKSGSSVIDVGGNDGTFLSHFKGSRIRTLNMDPAKNLKAIAAKNGVENYVSYFGEKSAKKVLKKYGPADVITGTNVFAHIDDLDDVFRGVDILLKPGGILLMEFPYLVDLVEKNEFDTIYHEHLSYFLAKPLELILARHGFEIFDLQRFTVHGGSIRLYVQRIQDKFYPISPKVEALYHEEKNLGMYKRTTYDKFARNIKSIPKGLNAVIKQLKAKNKRIIGYGASAKGNVLLNMCGLGPDDLEYIVDSTPYKQGLFTPGSHIPIVSEEYLDKDNPDYAVLFIWNFKDEVLKKQKNRFIRRGGHFIVPVPHVMII</sequence>
<evidence type="ECO:0008006" key="5">
    <source>
        <dbReference type="Google" id="ProtNLM"/>
    </source>
</evidence>
<dbReference type="Pfam" id="PF13489">
    <property type="entry name" value="Methyltransf_23"/>
    <property type="match status" value="1"/>
</dbReference>
<dbReference type="CDD" id="cd02440">
    <property type="entry name" value="AdoMet_MTases"/>
    <property type="match status" value="1"/>
</dbReference>
<organism evidence="3 4">
    <name type="scientific">Candidatus Yanofskybacteria bacterium CG10_big_fil_rev_8_21_14_0_10_46_23</name>
    <dbReference type="NCBI Taxonomy" id="1975098"/>
    <lineage>
        <taxon>Bacteria</taxon>
        <taxon>Candidatus Yanofskyibacteriota</taxon>
    </lineage>
</organism>
<dbReference type="Pfam" id="PF08484">
    <property type="entry name" value="Methyltransf_14"/>
    <property type="match status" value="1"/>
</dbReference>
<dbReference type="InterPro" id="IPR029063">
    <property type="entry name" value="SAM-dependent_MTases_sf"/>
</dbReference>
<evidence type="ECO:0000259" key="2">
    <source>
        <dbReference type="Pfam" id="PF08484"/>
    </source>
</evidence>
<dbReference type="Gene3D" id="6.10.250.3100">
    <property type="match status" value="1"/>
</dbReference>
<comment type="caution">
    <text evidence="3">The sequence shown here is derived from an EMBL/GenBank/DDBJ whole genome shotgun (WGS) entry which is preliminary data.</text>
</comment>
<reference evidence="3 4" key="1">
    <citation type="submission" date="2017-09" db="EMBL/GenBank/DDBJ databases">
        <title>Depth-based differentiation of microbial function through sediment-hosted aquifers and enrichment of novel symbionts in the deep terrestrial subsurface.</title>
        <authorList>
            <person name="Probst A.J."/>
            <person name="Ladd B."/>
            <person name="Jarett J.K."/>
            <person name="Geller-Mcgrath D.E."/>
            <person name="Sieber C.M."/>
            <person name="Emerson J.B."/>
            <person name="Anantharaman K."/>
            <person name="Thomas B.C."/>
            <person name="Malmstrom R."/>
            <person name="Stieglmeier M."/>
            <person name="Klingl A."/>
            <person name="Woyke T."/>
            <person name="Ryan C.M."/>
            <person name="Banfield J.F."/>
        </authorList>
    </citation>
    <scope>NUCLEOTIDE SEQUENCE [LARGE SCALE GENOMIC DNA]</scope>
    <source>
        <strain evidence="3">CG10_big_fil_rev_8_21_14_0_10_46_23</strain>
    </source>
</reference>
<proteinExistence type="predicted"/>
<feature type="domain" description="C-methyltransferase" evidence="2">
    <location>
        <begin position="247"/>
        <end position="406"/>
    </location>
</feature>
<dbReference type="Gene3D" id="3.40.50.720">
    <property type="entry name" value="NAD(P)-binding Rossmann-like Domain"/>
    <property type="match status" value="1"/>
</dbReference>
<dbReference type="PANTHER" id="PTHR43861:SF5">
    <property type="entry name" value="BLL5978 PROTEIN"/>
    <property type="match status" value="1"/>
</dbReference>
<evidence type="ECO:0000313" key="3">
    <source>
        <dbReference type="EMBL" id="PIR41644.1"/>
    </source>
</evidence>
<dbReference type="PANTHER" id="PTHR43861">
    <property type="entry name" value="TRANS-ACONITATE 2-METHYLTRANSFERASE-RELATED"/>
    <property type="match status" value="1"/>
</dbReference>
<name>A0A2H0R6H9_9BACT</name>
<dbReference type="AlphaFoldDB" id="A0A2H0R6H9"/>
<evidence type="ECO:0000313" key="4">
    <source>
        <dbReference type="Proteomes" id="UP000230232"/>
    </source>
</evidence>
<dbReference type="EMBL" id="PCXO01000003">
    <property type="protein sequence ID" value="PIR41644.1"/>
    <property type="molecule type" value="Genomic_DNA"/>
</dbReference>
<dbReference type="InterPro" id="IPR013691">
    <property type="entry name" value="MeTrfase_14"/>
</dbReference>